<dbReference type="InterPro" id="IPR011029">
    <property type="entry name" value="DEATH-like_dom_sf"/>
</dbReference>
<feature type="domain" description="Caspase recruitment" evidence="8">
    <location>
        <begin position="29"/>
        <end position="98"/>
    </location>
</feature>
<dbReference type="VEuPathDB" id="HostDB:ENSCPOG00000012319"/>
<feature type="compositionally biased region" description="Polar residues" evidence="7">
    <location>
        <begin position="217"/>
        <end position="233"/>
    </location>
</feature>
<dbReference type="GO" id="GO:0071360">
    <property type="term" value="P:cellular response to exogenous dsRNA"/>
    <property type="evidence" value="ECO:0007669"/>
    <property type="project" value="Ensembl"/>
</dbReference>
<dbReference type="PANTHER" id="PTHR21446">
    <property type="entry name" value="DUF3504 DOMAIN-CONTAINING PROTEIN"/>
    <property type="match status" value="1"/>
</dbReference>
<feature type="region of interest" description="Disordered" evidence="7">
    <location>
        <begin position="129"/>
        <end position="354"/>
    </location>
</feature>
<dbReference type="GO" id="GO:0032760">
    <property type="term" value="P:positive regulation of tumor necrosis factor production"/>
    <property type="evidence" value="ECO:0007669"/>
    <property type="project" value="Ensembl"/>
</dbReference>
<name>H0VL61_CAVPO</name>
<dbReference type="GO" id="GO:0042742">
    <property type="term" value="P:defense response to bacterium"/>
    <property type="evidence" value="ECO:0007669"/>
    <property type="project" value="Ensembl"/>
</dbReference>
<accession>H0VL61</accession>
<feature type="compositionally biased region" description="Low complexity" evidence="7">
    <location>
        <begin position="180"/>
        <end position="200"/>
    </location>
</feature>
<feature type="region of interest" description="Disordered" evidence="7">
    <location>
        <begin position="377"/>
        <end position="432"/>
    </location>
</feature>
<keyword evidence="6" id="KW-0051">Antiviral defense</keyword>
<dbReference type="GO" id="GO:0005778">
    <property type="term" value="C:peroxisomal membrane"/>
    <property type="evidence" value="ECO:0007669"/>
    <property type="project" value="Ensembl"/>
</dbReference>
<protein>
    <submittedName>
        <fullName evidence="9">Mitochondrial antiviral signaling protein</fullName>
    </submittedName>
</protein>
<dbReference type="GO" id="GO:0050700">
    <property type="term" value="F:CARD domain binding"/>
    <property type="evidence" value="ECO:0007669"/>
    <property type="project" value="Ensembl"/>
</dbReference>
<evidence type="ECO:0000256" key="1">
    <source>
        <dbReference type="ARBA" id="ARBA00022499"/>
    </source>
</evidence>
<dbReference type="Gene3D" id="1.10.533.10">
    <property type="entry name" value="Death Domain, Fas"/>
    <property type="match status" value="1"/>
</dbReference>
<dbReference type="GO" id="GO:0005741">
    <property type="term" value="C:mitochondrial outer membrane"/>
    <property type="evidence" value="ECO:0007669"/>
    <property type="project" value="Ensembl"/>
</dbReference>
<evidence type="ECO:0000256" key="5">
    <source>
        <dbReference type="ARBA" id="ARBA00022859"/>
    </source>
</evidence>
<keyword evidence="1" id="KW-1017">Isopeptide bond</keyword>
<feature type="compositionally biased region" description="Low complexity" evidence="7">
    <location>
        <begin position="254"/>
        <end position="272"/>
    </location>
</feature>
<keyword evidence="2" id="KW-0597">Phosphoprotein</keyword>
<dbReference type="EMBL" id="AAKN02012817">
    <property type="status" value="NOT_ANNOTATED_CDS"/>
    <property type="molecule type" value="Genomic_DNA"/>
</dbReference>
<dbReference type="STRING" id="10141.ENSCPOP00000011082"/>
<dbReference type="GO" id="GO:0032755">
    <property type="term" value="P:positive regulation of interleukin-6 production"/>
    <property type="evidence" value="ECO:0007669"/>
    <property type="project" value="Ensembl"/>
</dbReference>
<dbReference type="GO" id="GO:0002230">
    <property type="term" value="P:positive regulation of defense response to virus by host"/>
    <property type="evidence" value="ECO:0007669"/>
    <property type="project" value="Ensembl"/>
</dbReference>
<evidence type="ECO:0000313" key="9">
    <source>
        <dbReference type="Ensembl" id="ENSCPOP00000011082.3"/>
    </source>
</evidence>
<feature type="compositionally biased region" description="Polar residues" evidence="7">
    <location>
        <begin position="332"/>
        <end position="348"/>
    </location>
</feature>
<dbReference type="GO" id="GO:0140297">
    <property type="term" value="F:DNA-binding transcription factor binding"/>
    <property type="evidence" value="ECO:0007669"/>
    <property type="project" value="Ensembl"/>
</dbReference>
<dbReference type="FunCoup" id="H0VL61">
    <property type="interactions" value="615"/>
</dbReference>
<dbReference type="GO" id="GO:0070585">
    <property type="term" value="P:protein localization to mitochondrion"/>
    <property type="evidence" value="ECO:0007669"/>
    <property type="project" value="Ensembl"/>
</dbReference>
<dbReference type="GO" id="GO:0042802">
    <property type="term" value="F:identical protein binding"/>
    <property type="evidence" value="ECO:0007669"/>
    <property type="project" value="Ensembl"/>
</dbReference>
<evidence type="ECO:0000313" key="10">
    <source>
        <dbReference type="Proteomes" id="UP000005447"/>
    </source>
</evidence>
<evidence type="ECO:0000256" key="4">
    <source>
        <dbReference type="ARBA" id="ARBA00022843"/>
    </source>
</evidence>
<dbReference type="InterPro" id="IPR031964">
    <property type="entry name" value="CARD_dom"/>
</dbReference>
<reference evidence="9" key="3">
    <citation type="submission" date="2025-09" db="UniProtKB">
        <authorList>
            <consortium name="Ensembl"/>
        </authorList>
    </citation>
    <scope>IDENTIFICATION</scope>
    <source>
        <strain evidence="9">2N</strain>
    </source>
</reference>
<dbReference type="AlphaFoldDB" id="H0VL61"/>
<dbReference type="PANTHER" id="PTHR21446:SF6">
    <property type="entry name" value="MITOCHONDRIAL ANTIVIRAL-SIGNALING PROTEIN"/>
    <property type="match status" value="1"/>
</dbReference>
<keyword evidence="3" id="KW-0399">Innate immunity</keyword>
<dbReference type="GO" id="GO:0032727">
    <property type="term" value="P:positive regulation of interferon-alpha production"/>
    <property type="evidence" value="ECO:0007669"/>
    <property type="project" value="Ensembl"/>
</dbReference>
<evidence type="ECO:0000256" key="3">
    <source>
        <dbReference type="ARBA" id="ARBA00022588"/>
    </source>
</evidence>
<dbReference type="GO" id="GO:0042307">
    <property type="term" value="P:positive regulation of protein import into nucleus"/>
    <property type="evidence" value="ECO:0007669"/>
    <property type="project" value="Ensembl"/>
</dbReference>
<dbReference type="HOGENOM" id="CLU_042052_0_0_1"/>
<dbReference type="GO" id="GO:0060340">
    <property type="term" value="P:positive regulation of type I interferon-mediated signaling pathway"/>
    <property type="evidence" value="ECO:0007669"/>
    <property type="project" value="Ensembl"/>
</dbReference>
<dbReference type="GO" id="GO:0043123">
    <property type="term" value="P:positive regulation of canonical NF-kappaB signal transduction"/>
    <property type="evidence" value="ECO:0007669"/>
    <property type="project" value="Ensembl"/>
</dbReference>
<dbReference type="InParanoid" id="H0VL61"/>
<keyword evidence="4" id="KW-0832">Ubl conjugation</keyword>
<evidence type="ECO:0000256" key="6">
    <source>
        <dbReference type="ARBA" id="ARBA00023118"/>
    </source>
</evidence>
<reference evidence="10" key="1">
    <citation type="journal article" date="2011" name="Nature">
        <title>A high-resolution map of human evolutionary constraint using 29 mammals.</title>
        <authorList>
            <person name="Lindblad-Toh K."/>
            <person name="Garber M."/>
            <person name="Zuk O."/>
            <person name="Lin M.F."/>
            <person name="Parker B.J."/>
            <person name="Washietl S."/>
            <person name="Kheradpour P."/>
            <person name="Ernst J."/>
            <person name="Jordan G."/>
            <person name="Mauceli E."/>
            <person name="Ward L.D."/>
            <person name="Lowe C.B."/>
            <person name="Holloway A.K."/>
            <person name="Clamp M."/>
            <person name="Gnerre S."/>
            <person name="Alfoldi J."/>
            <person name="Beal K."/>
            <person name="Chang J."/>
            <person name="Clawson H."/>
            <person name="Cuff J."/>
            <person name="Di Palma F."/>
            <person name="Fitzgerald S."/>
            <person name="Flicek P."/>
            <person name="Guttman M."/>
            <person name="Hubisz M.J."/>
            <person name="Jaffe D.B."/>
            <person name="Jungreis I."/>
            <person name="Kent W.J."/>
            <person name="Kostka D."/>
            <person name="Lara M."/>
            <person name="Martins A.L."/>
            <person name="Massingham T."/>
            <person name="Moltke I."/>
            <person name="Raney B.J."/>
            <person name="Rasmussen M.D."/>
            <person name="Robinson J."/>
            <person name="Stark A."/>
            <person name="Vilella A.J."/>
            <person name="Wen J."/>
            <person name="Xie X."/>
            <person name="Zody M.C."/>
            <person name="Baldwin J."/>
            <person name="Bloom T."/>
            <person name="Chin C.W."/>
            <person name="Heiman D."/>
            <person name="Nicol R."/>
            <person name="Nusbaum C."/>
            <person name="Young S."/>
            <person name="Wilkinson J."/>
            <person name="Worley K.C."/>
            <person name="Kovar C.L."/>
            <person name="Muzny D.M."/>
            <person name="Gibbs R.A."/>
            <person name="Cree A."/>
            <person name="Dihn H.H."/>
            <person name="Fowler G."/>
            <person name="Jhangiani S."/>
            <person name="Joshi V."/>
            <person name="Lee S."/>
            <person name="Lewis L.R."/>
            <person name="Nazareth L.V."/>
            <person name="Okwuonu G."/>
            <person name="Santibanez J."/>
            <person name="Warren W.C."/>
            <person name="Mardis E.R."/>
            <person name="Weinstock G.M."/>
            <person name="Wilson R.K."/>
            <person name="Delehaunty K."/>
            <person name="Dooling D."/>
            <person name="Fronik C."/>
            <person name="Fulton L."/>
            <person name="Fulton B."/>
            <person name="Graves T."/>
            <person name="Minx P."/>
            <person name="Sodergren E."/>
            <person name="Birney E."/>
            <person name="Margulies E.H."/>
            <person name="Herrero J."/>
            <person name="Green E.D."/>
            <person name="Haussler D."/>
            <person name="Siepel A."/>
            <person name="Goldman N."/>
            <person name="Pollard K.S."/>
            <person name="Pedersen J.S."/>
            <person name="Lander E.S."/>
            <person name="Kellis M."/>
        </authorList>
    </citation>
    <scope>NUCLEOTIDE SEQUENCE [LARGE SCALE GENOMIC DNA]</scope>
    <source>
        <strain evidence="10">2N</strain>
    </source>
</reference>
<dbReference type="GO" id="GO:0071660">
    <property type="term" value="P:positive regulation of IP-10 production"/>
    <property type="evidence" value="ECO:0007669"/>
    <property type="project" value="Ensembl"/>
</dbReference>
<keyword evidence="10" id="KW-1185">Reference proteome</keyword>
<dbReference type="GO" id="GO:1900063">
    <property type="term" value="P:regulation of peroxisome organization"/>
    <property type="evidence" value="ECO:0007669"/>
    <property type="project" value="Ensembl"/>
</dbReference>
<dbReference type="GO" id="GO:0045944">
    <property type="term" value="P:positive regulation of transcription by RNA polymerase II"/>
    <property type="evidence" value="ECO:0007669"/>
    <property type="project" value="Ensembl"/>
</dbReference>
<evidence type="ECO:0000259" key="8">
    <source>
        <dbReference type="Pfam" id="PF16739"/>
    </source>
</evidence>
<feature type="compositionally biased region" description="Polar residues" evidence="7">
    <location>
        <begin position="377"/>
        <end position="386"/>
    </location>
</feature>
<dbReference type="GO" id="GO:0032757">
    <property type="term" value="P:positive regulation of interleukin-8 production"/>
    <property type="evidence" value="ECO:0007669"/>
    <property type="project" value="Ensembl"/>
</dbReference>
<dbReference type="GeneTree" id="ENSGT00510000049120"/>
<dbReference type="GO" id="GO:0044546">
    <property type="term" value="P:NLRP3 inflammasome complex assembly"/>
    <property type="evidence" value="ECO:0007669"/>
    <property type="project" value="Ensembl"/>
</dbReference>
<dbReference type="InterPro" id="IPR052787">
    <property type="entry name" value="MAVS"/>
</dbReference>
<dbReference type="GO" id="GO:0140693">
    <property type="term" value="F:molecular condensate scaffold activity"/>
    <property type="evidence" value="ECO:0007669"/>
    <property type="project" value="Ensembl"/>
</dbReference>
<reference evidence="9" key="2">
    <citation type="submission" date="2025-08" db="UniProtKB">
        <authorList>
            <consortium name="Ensembl"/>
        </authorList>
    </citation>
    <scope>IDENTIFICATION</scope>
    <source>
        <strain evidence="9">2N</strain>
    </source>
</reference>
<dbReference type="GO" id="GO:0045071">
    <property type="term" value="P:negative regulation of viral genome replication"/>
    <property type="evidence" value="ECO:0007669"/>
    <property type="project" value="Ensembl"/>
</dbReference>
<dbReference type="Bgee" id="ENSCPOG00000012319">
    <property type="expression patterns" value="Expressed in heart and 13 other cell types or tissues"/>
</dbReference>
<dbReference type="GO" id="GO:0035591">
    <property type="term" value="F:signaling adaptor activity"/>
    <property type="evidence" value="ECO:0007669"/>
    <property type="project" value="Ensembl"/>
</dbReference>
<evidence type="ECO:0000256" key="2">
    <source>
        <dbReference type="ARBA" id="ARBA00022553"/>
    </source>
</evidence>
<proteinExistence type="predicted"/>
<dbReference type="GO" id="GO:0140374">
    <property type="term" value="P:antiviral innate immune response"/>
    <property type="evidence" value="ECO:0007669"/>
    <property type="project" value="Ensembl"/>
</dbReference>
<dbReference type="GO" id="GO:0120283">
    <property type="term" value="F:protein serine/threonine kinase binding"/>
    <property type="evidence" value="ECO:0007669"/>
    <property type="project" value="Ensembl"/>
</dbReference>
<dbReference type="GO" id="GO:0071651">
    <property type="term" value="P:positive regulation of chemokine (C-C motif) ligand 5 production"/>
    <property type="evidence" value="ECO:0007669"/>
    <property type="project" value="Ensembl"/>
</dbReference>
<sequence length="533" mass="55956">MTRELWDSTLTTRRRQNALPASWAHQVAKPLPVSAALSPWDTCVPVDRLRATYTRLGNRDTLWDLFNTLRRRTGWVEAFIEALKCCELLELADQVTRVYQNAQPAGAPPQTPGPVEVPEVPAEVPAAHVSGTTHSAPHNGYREEPSYPRPVQDTQPPMSPRESSEQAPRTPSLGTIPKRPSGALEPSSSLPALSPLTSSGHQEQDPELGSTHGAGPLSSSTSPRGPVSPTVSFQPLARSTPRASRLPGPAVSATSVGPTFSSSPSSTSLPSAGGAGNQAMASICPSKVPSEVPANSVTTSSVPSPPILKPESTVTSKVPASPAPVSTVPSKGPTSTKLPGANMLTSPAPSKLPVNVTRAGVVPSKVPATLVSTKPLANTAPSMRNSSRNKETPEAPALMATVGGGSPWPNSSSASLQGPLEMSKPGELESQDNQCSICSADLAISSSSSLALEPNHGPEENEYTSFRIHVAEDPSVSVMAGNSGPHTVLQPQEEVEQISTSWWTHFKLPKTQQTCHFGPCLSPGKWAHAFLLT</sequence>
<dbReference type="Proteomes" id="UP000005447">
    <property type="component" value="Unassembled WGS sequence"/>
</dbReference>
<dbReference type="GO" id="GO:0032728">
    <property type="term" value="P:positive regulation of interferon-beta production"/>
    <property type="evidence" value="ECO:0007669"/>
    <property type="project" value="Ensembl"/>
</dbReference>
<keyword evidence="5" id="KW-0391">Immunity</keyword>
<dbReference type="Pfam" id="PF16739">
    <property type="entry name" value="CARD_2"/>
    <property type="match status" value="1"/>
</dbReference>
<dbReference type="GO" id="GO:1900227">
    <property type="term" value="P:positive regulation of NLRP3 inflammasome complex assembly"/>
    <property type="evidence" value="ECO:0007669"/>
    <property type="project" value="Ensembl"/>
</dbReference>
<evidence type="ECO:0000256" key="7">
    <source>
        <dbReference type="SAM" id="MobiDB-lite"/>
    </source>
</evidence>
<dbReference type="Ensembl" id="ENSCPOT00000012436.3">
    <property type="protein sequence ID" value="ENSCPOP00000011082.3"/>
    <property type="gene ID" value="ENSCPOG00000012319.4"/>
</dbReference>
<gene>
    <name evidence="9" type="primary">MAVS</name>
</gene>
<organism evidence="9 10">
    <name type="scientific">Cavia porcellus</name>
    <name type="common">Guinea pig</name>
    <dbReference type="NCBI Taxonomy" id="10141"/>
    <lineage>
        <taxon>Eukaryota</taxon>
        <taxon>Metazoa</taxon>
        <taxon>Chordata</taxon>
        <taxon>Craniata</taxon>
        <taxon>Vertebrata</taxon>
        <taxon>Euteleostomi</taxon>
        <taxon>Mammalia</taxon>
        <taxon>Eutheria</taxon>
        <taxon>Euarchontoglires</taxon>
        <taxon>Glires</taxon>
        <taxon>Rodentia</taxon>
        <taxon>Hystricomorpha</taxon>
        <taxon>Caviidae</taxon>
        <taxon>Cavia</taxon>
    </lineage>
</organism>
<feature type="compositionally biased region" description="Low complexity" evidence="7">
    <location>
        <begin position="314"/>
        <end position="331"/>
    </location>
</feature>